<reference evidence="7 8" key="1">
    <citation type="submission" date="2019-03" db="EMBL/GenBank/DDBJ databases">
        <title>Genomic features of bacteria from cold environments.</title>
        <authorList>
            <person name="Shen L."/>
        </authorList>
    </citation>
    <scope>NUCLEOTIDE SEQUENCE [LARGE SCALE GENOMIC DNA]</scope>
    <source>
        <strain evidence="8">T3246-1</strain>
    </source>
</reference>
<dbReference type="InterPro" id="IPR011650">
    <property type="entry name" value="Peptidase_M20_dimer"/>
</dbReference>
<evidence type="ECO:0000259" key="6">
    <source>
        <dbReference type="Pfam" id="PF07687"/>
    </source>
</evidence>
<dbReference type="EMBL" id="SMNA01000012">
    <property type="protein sequence ID" value="TDE89545.1"/>
    <property type="molecule type" value="Genomic_DNA"/>
</dbReference>
<dbReference type="InterPro" id="IPR050072">
    <property type="entry name" value="Peptidase_M20A"/>
</dbReference>
<gene>
    <name evidence="7" type="ORF">EXU48_20490</name>
</gene>
<feature type="domain" description="Peptidase M20 dimerisation" evidence="6">
    <location>
        <begin position="214"/>
        <end position="323"/>
    </location>
</feature>
<dbReference type="PANTHER" id="PTHR43808:SF31">
    <property type="entry name" value="N-ACETYL-L-CITRULLINE DEACETYLASE"/>
    <property type="match status" value="1"/>
</dbReference>
<feature type="region of interest" description="Disordered" evidence="5">
    <location>
        <begin position="1"/>
        <end position="32"/>
    </location>
</feature>
<dbReference type="PROSITE" id="PS00758">
    <property type="entry name" value="ARGE_DAPE_CPG2_1"/>
    <property type="match status" value="1"/>
</dbReference>
<keyword evidence="8" id="KW-1185">Reference proteome</keyword>
<feature type="compositionally biased region" description="Basic residues" evidence="5">
    <location>
        <begin position="20"/>
        <end position="29"/>
    </location>
</feature>
<keyword evidence="2" id="KW-0479">Metal-binding</keyword>
<keyword evidence="3" id="KW-0378">Hydrolase</keyword>
<evidence type="ECO:0000256" key="1">
    <source>
        <dbReference type="ARBA" id="ARBA00001947"/>
    </source>
</evidence>
<comment type="cofactor">
    <cofactor evidence="1">
        <name>Zn(2+)</name>
        <dbReference type="ChEBI" id="CHEBI:29105"/>
    </cofactor>
</comment>
<evidence type="ECO:0000313" key="7">
    <source>
        <dbReference type="EMBL" id="TDE89545.1"/>
    </source>
</evidence>
<evidence type="ECO:0000256" key="4">
    <source>
        <dbReference type="ARBA" id="ARBA00022833"/>
    </source>
</evidence>
<proteinExistence type="predicted"/>
<name>A0ABY2DYW3_9MICO</name>
<keyword evidence="4" id="KW-0862">Zinc</keyword>
<organism evidence="7 8">
    <name type="scientific">Occultella glacieicola</name>
    <dbReference type="NCBI Taxonomy" id="2518684"/>
    <lineage>
        <taxon>Bacteria</taxon>
        <taxon>Bacillati</taxon>
        <taxon>Actinomycetota</taxon>
        <taxon>Actinomycetes</taxon>
        <taxon>Micrococcales</taxon>
        <taxon>Ruaniaceae</taxon>
        <taxon>Occultella</taxon>
    </lineage>
</organism>
<dbReference type="Proteomes" id="UP000504882">
    <property type="component" value="Unassembled WGS sequence"/>
</dbReference>
<evidence type="ECO:0000256" key="3">
    <source>
        <dbReference type="ARBA" id="ARBA00022801"/>
    </source>
</evidence>
<dbReference type="InterPro" id="IPR036264">
    <property type="entry name" value="Bact_exopeptidase_dim_dom"/>
</dbReference>
<dbReference type="PANTHER" id="PTHR43808">
    <property type="entry name" value="ACETYLORNITHINE DEACETYLASE"/>
    <property type="match status" value="1"/>
</dbReference>
<dbReference type="SUPFAM" id="SSF55031">
    <property type="entry name" value="Bacterial exopeptidase dimerisation domain"/>
    <property type="match status" value="1"/>
</dbReference>
<evidence type="ECO:0000313" key="8">
    <source>
        <dbReference type="Proteomes" id="UP000504882"/>
    </source>
</evidence>
<dbReference type="Pfam" id="PF01546">
    <property type="entry name" value="Peptidase_M20"/>
    <property type="match status" value="1"/>
</dbReference>
<dbReference type="InterPro" id="IPR001261">
    <property type="entry name" value="ArgE/DapE_CS"/>
</dbReference>
<dbReference type="Pfam" id="PF07687">
    <property type="entry name" value="M20_dimer"/>
    <property type="match status" value="1"/>
</dbReference>
<accession>A0ABY2DYW3</accession>
<sequence length="422" mass="44648">MRQHYGPDDRDGTAGTEVRGRRHDRRRREGLRDMTDTINPDATALLSDLVAVPSVNPRGAAEPAETPVAQRIADWCAAQGIAAEVRPVVDGRCNVVATVPGRDPGTAVLFESHLDTVEVEHMTTPPFTPTVRDGRLFGRGACDAKGPLAAFLIALRDVARSPQPPPRTVIVAGVADEEHEYRGVLRLLEDLERDATTKVSGAVVGEPTDLRAVVAHKGVMRCRIVATGPGGHSSRPWGLDNPIETIARVVTFLAEEVTPSLADAPHPLVGPASLVPALIGGGTGPNTVPNECAVSLDRRTLPGEDPEQVWRELRDRITDRFGEDVTVEPPFLTDLALDNDPGDRFVAGVRDVLARVGRDADAIGTGWGSDASKIAAAGIPAVVLGPGSIADAHTPDESIDLAELADAVEIARAIMLAPAPPH</sequence>
<dbReference type="InterPro" id="IPR002933">
    <property type="entry name" value="Peptidase_M20"/>
</dbReference>
<dbReference type="CDD" id="cd03894">
    <property type="entry name" value="M20_ArgE"/>
    <property type="match status" value="1"/>
</dbReference>
<evidence type="ECO:0000256" key="2">
    <source>
        <dbReference type="ARBA" id="ARBA00022723"/>
    </source>
</evidence>
<dbReference type="Gene3D" id="3.30.70.360">
    <property type="match status" value="1"/>
</dbReference>
<evidence type="ECO:0000256" key="5">
    <source>
        <dbReference type="SAM" id="MobiDB-lite"/>
    </source>
</evidence>
<dbReference type="SUPFAM" id="SSF53187">
    <property type="entry name" value="Zn-dependent exopeptidases"/>
    <property type="match status" value="1"/>
</dbReference>
<feature type="compositionally biased region" description="Basic and acidic residues" evidence="5">
    <location>
        <begin position="1"/>
        <end position="12"/>
    </location>
</feature>
<protein>
    <submittedName>
        <fullName evidence="7">M20 family peptidase</fullName>
    </submittedName>
</protein>
<comment type="caution">
    <text evidence="7">The sequence shown here is derived from an EMBL/GenBank/DDBJ whole genome shotgun (WGS) entry which is preliminary data.</text>
</comment>
<dbReference type="Gene3D" id="3.40.630.10">
    <property type="entry name" value="Zn peptidases"/>
    <property type="match status" value="2"/>
</dbReference>